<proteinExistence type="predicted"/>
<dbReference type="RefSeq" id="WP_145065944.1">
    <property type="nucleotide sequence ID" value="NZ_CP036287.1"/>
</dbReference>
<dbReference type="AlphaFoldDB" id="A0A518BKW9"/>
<dbReference type="GO" id="GO:0016791">
    <property type="term" value="F:phosphatase activity"/>
    <property type="evidence" value="ECO:0007669"/>
    <property type="project" value="TreeGrafter"/>
</dbReference>
<dbReference type="KEGG" id="pbap:Pla133_27050"/>
<protein>
    <submittedName>
        <fullName evidence="2">Bis(5'-nucleosyl)-tetraphosphatase, symmetrical</fullName>
        <ecNumber evidence="2">3.6.1.41</ecNumber>
    </submittedName>
</protein>
<dbReference type="SUPFAM" id="SSF56300">
    <property type="entry name" value="Metallo-dependent phosphatases"/>
    <property type="match status" value="1"/>
</dbReference>
<feature type="domain" description="Calcineurin-like phosphoesterase" evidence="1">
    <location>
        <begin position="11"/>
        <end position="82"/>
    </location>
</feature>
<dbReference type="PANTHER" id="PTHR42850:SF4">
    <property type="entry name" value="ZINC-DEPENDENT ENDOPOLYPHOSPHATASE"/>
    <property type="match status" value="1"/>
</dbReference>
<organism evidence="2 3">
    <name type="scientific">Engelhardtia mirabilis</name>
    <dbReference type="NCBI Taxonomy" id="2528011"/>
    <lineage>
        <taxon>Bacteria</taxon>
        <taxon>Pseudomonadati</taxon>
        <taxon>Planctomycetota</taxon>
        <taxon>Planctomycetia</taxon>
        <taxon>Planctomycetia incertae sedis</taxon>
        <taxon>Engelhardtia</taxon>
    </lineage>
</organism>
<accession>A0A518BKW9</accession>
<dbReference type="PANTHER" id="PTHR42850">
    <property type="entry name" value="METALLOPHOSPHOESTERASE"/>
    <property type="match status" value="1"/>
</dbReference>
<dbReference type="Pfam" id="PF00149">
    <property type="entry name" value="Metallophos"/>
    <property type="match status" value="1"/>
</dbReference>
<name>A0A518BKW9_9BACT</name>
<dbReference type="InterPro" id="IPR050126">
    <property type="entry name" value="Ap4A_hydrolase"/>
</dbReference>
<dbReference type="GO" id="GO:0008803">
    <property type="term" value="F:bis(5'-nucleosyl)-tetraphosphatase (symmetrical) activity"/>
    <property type="evidence" value="ECO:0007669"/>
    <property type="project" value="UniProtKB-EC"/>
</dbReference>
<dbReference type="GO" id="GO:0005737">
    <property type="term" value="C:cytoplasm"/>
    <property type="evidence" value="ECO:0007669"/>
    <property type="project" value="TreeGrafter"/>
</dbReference>
<dbReference type="InterPro" id="IPR004843">
    <property type="entry name" value="Calcineurin-like_PHP"/>
</dbReference>
<dbReference type="InterPro" id="IPR029052">
    <property type="entry name" value="Metallo-depent_PP-like"/>
</dbReference>
<dbReference type="Gene3D" id="3.60.21.10">
    <property type="match status" value="1"/>
</dbReference>
<dbReference type="EMBL" id="CP036287">
    <property type="protein sequence ID" value="QDU67617.1"/>
    <property type="molecule type" value="Genomic_DNA"/>
</dbReference>
<dbReference type="EC" id="3.6.1.41" evidence="2"/>
<reference evidence="2 3" key="1">
    <citation type="submission" date="2019-02" db="EMBL/GenBank/DDBJ databases">
        <title>Deep-cultivation of Planctomycetes and their phenomic and genomic characterization uncovers novel biology.</title>
        <authorList>
            <person name="Wiegand S."/>
            <person name="Jogler M."/>
            <person name="Boedeker C."/>
            <person name="Pinto D."/>
            <person name="Vollmers J."/>
            <person name="Rivas-Marin E."/>
            <person name="Kohn T."/>
            <person name="Peeters S.H."/>
            <person name="Heuer A."/>
            <person name="Rast P."/>
            <person name="Oberbeckmann S."/>
            <person name="Bunk B."/>
            <person name="Jeske O."/>
            <person name="Meyerdierks A."/>
            <person name="Storesund J.E."/>
            <person name="Kallscheuer N."/>
            <person name="Luecker S."/>
            <person name="Lage O.M."/>
            <person name="Pohl T."/>
            <person name="Merkel B.J."/>
            <person name="Hornburger P."/>
            <person name="Mueller R.-W."/>
            <person name="Bruemmer F."/>
            <person name="Labrenz M."/>
            <person name="Spormann A.M."/>
            <person name="Op den Camp H."/>
            <person name="Overmann J."/>
            <person name="Amann R."/>
            <person name="Jetten M.S.M."/>
            <person name="Mascher T."/>
            <person name="Medema M.H."/>
            <person name="Devos D.P."/>
            <person name="Kaster A.-K."/>
            <person name="Ovreas L."/>
            <person name="Rohde M."/>
            <person name="Galperin M.Y."/>
            <person name="Jogler C."/>
        </authorList>
    </citation>
    <scope>NUCLEOTIDE SEQUENCE [LARGE SCALE GENOMIC DNA]</scope>
    <source>
        <strain evidence="2 3">Pla133</strain>
    </source>
</reference>
<keyword evidence="3" id="KW-1185">Reference proteome</keyword>
<evidence type="ECO:0000313" key="3">
    <source>
        <dbReference type="Proteomes" id="UP000316921"/>
    </source>
</evidence>
<dbReference type="GO" id="GO:0000298">
    <property type="term" value="F:endopolyphosphatase activity"/>
    <property type="evidence" value="ECO:0007669"/>
    <property type="project" value="TreeGrafter"/>
</dbReference>
<dbReference type="GO" id="GO:0006798">
    <property type="term" value="P:polyphosphate catabolic process"/>
    <property type="evidence" value="ECO:0007669"/>
    <property type="project" value="TreeGrafter"/>
</dbReference>
<gene>
    <name evidence="2" type="primary">apaH</name>
    <name evidence="2" type="ORF">Pla133_27050</name>
</gene>
<dbReference type="Proteomes" id="UP000316921">
    <property type="component" value="Chromosome"/>
</dbReference>
<sequence length="244" mass="26838">MSQLGSGGRRIFIGDVQGCREELEALLAAVRFDPAGDQLRPVGDLVNRGPDNVGVLRLLSSLGACSVLGNHDLHLLRCAQGTRRVKGRDTIRDVLEHPERGALLGYLAAQPFLRADDDLFQVHAALEPTWRDPAEVLAGIDPLQVDPRSEFCTRVRYCDSQGRLPQTDRDDPGEPFAPWHDFYDAGAHGGRSVVYGHWAVAGLVRTSHTLGLDTGCVWGGSLTAWIAEEDRLVQVPARRVWSRF</sequence>
<evidence type="ECO:0000259" key="1">
    <source>
        <dbReference type="Pfam" id="PF00149"/>
    </source>
</evidence>
<keyword evidence="2" id="KW-0378">Hydrolase</keyword>
<evidence type="ECO:0000313" key="2">
    <source>
        <dbReference type="EMBL" id="QDU67617.1"/>
    </source>
</evidence>